<dbReference type="InterPro" id="IPR006501">
    <property type="entry name" value="Pectinesterase_inhib_dom"/>
</dbReference>
<dbReference type="AlphaFoldDB" id="A0A5B7C997"/>
<reference evidence="4" key="1">
    <citation type="submission" date="2019-08" db="EMBL/GenBank/DDBJ databases">
        <title>Reference gene set and small RNA set construction with multiple tissues from Davidia involucrata Baill.</title>
        <authorList>
            <person name="Yang H."/>
            <person name="Zhou C."/>
            <person name="Li G."/>
            <person name="Wang J."/>
            <person name="Gao P."/>
            <person name="Wang M."/>
            <person name="Wang R."/>
            <person name="Zhao Y."/>
        </authorList>
    </citation>
    <scope>NUCLEOTIDE SEQUENCE</scope>
    <source>
        <tissue evidence="4">Mixed with DoveR01_LX</tissue>
    </source>
</reference>
<dbReference type="CDD" id="cd15798">
    <property type="entry name" value="PMEI-like_3"/>
    <property type="match status" value="1"/>
</dbReference>
<dbReference type="PANTHER" id="PTHR31080">
    <property type="entry name" value="PECTINESTERASE INHIBITOR-LIKE"/>
    <property type="match status" value="1"/>
</dbReference>
<evidence type="ECO:0000313" key="4">
    <source>
        <dbReference type="EMBL" id="MPA77759.1"/>
    </source>
</evidence>
<protein>
    <recommendedName>
        <fullName evidence="3">Pectinesterase inhibitor domain-containing protein</fullName>
    </recommendedName>
</protein>
<accession>A0A5B7C997</accession>
<evidence type="ECO:0000256" key="2">
    <source>
        <dbReference type="SAM" id="SignalP"/>
    </source>
</evidence>
<dbReference type="PANTHER" id="PTHR31080:SF87">
    <property type="entry name" value="PECTINESTERASE INHIBITOR 7"/>
    <property type="match status" value="1"/>
</dbReference>
<gene>
    <name evidence="4" type="ORF">Din_047200</name>
</gene>
<organism evidence="4">
    <name type="scientific">Davidia involucrata</name>
    <name type="common">Dove tree</name>
    <dbReference type="NCBI Taxonomy" id="16924"/>
    <lineage>
        <taxon>Eukaryota</taxon>
        <taxon>Viridiplantae</taxon>
        <taxon>Streptophyta</taxon>
        <taxon>Embryophyta</taxon>
        <taxon>Tracheophyta</taxon>
        <taxon>Spermatophyta</taxon>
        <taxon>Magnoliopsida</taxon>
        <taxon>eudicotyledons</taxon>
        <taxon>Gunneridae</taxon>
        <taxon>Pentapetalae</taxon>
        <taxon>asterids</taxon>
        <taxon>Cornales</taxon>
        <taxon>Nyssaceae</taxon>
        <taxon>Davidia</taxon>
    </lineage>
</organism>
<feature type="signal peptide" evidence="2">
    <location>
        <begin position="1"/>
        <end position="21"/>
    </location>
</feature>
<dbReference type="GO" id="GO:0004857">
    <property type="term" value="F:enzyme inhibitor activity"/>
    <property type="evidence" value="ECO:0007669"/>
    <property type="project" value="InterPro"/>
</dbReference>
<proteinExistence type="predicted"/>
<evidence type="ECO:0000256" key="1">
    <source>
        <dbReference type="ARBA" id="ARBA00022729"/>
    </source>
</evidence>
<name>A0A5B7C997_DAVIN</name>
<dbReference type="SMART" id="SM00856">
    <property type="entry name" value="PMEI"/>
    <property type="match status" value="1"/>
</dbReference>
<dbReference type="Gene3D" id="1.20.140.40">
    <property type="entry name" value="Invertase/pectin methylesterase inhibitor family protein"/>
    <property type="match status" value="1"/>
</dbReference>
<keyword evidence="1 2" id="KW-0732">Signal</keyword>
<dbReference type="NCBIfam" id="TIGR01614">
    <property type="entry name" value="PME_inhib"/>
    <property type="match status" value="1"/>
</dbReference>
<dbReference type="InterPro" id="IPR035513">
    <property type="entry name" value="Invertase/methylesterase_inhib"/>
</dbReference>
<feature type="chain" id="PRO_5022872399" description="Pectinesterase inhibitor domain-containing protein" evidence="2">
    <location>
        <begin position="22"/>
        <end position="207"/>
    </location>
</feature>
<evidence type="ECO:0000259" key="3">
    <source>
        <dbReference type="SMART" id="SM00856"/>
    </source>
</evidence>
<dbReference type="InterPro" id="IPR051955">
    <property type="entry name" value="PME_Inhibitor"/>
</dbReference>
<dbReference type="EMBL" id="GHES01047200">
    <property type="protein sequence ID" value="MPA77759.1"/>
    <property type="molecule type" value="Transcribed_RNA"/>
</dbReference>
<dbReference type="Pfam" id="PF04043">
    <property type="entry name" value="PMEI"/>
    <property type="match status" value="1"/>
</dbReference>
<sequence>MARITIPLFLSFLYISNIVVAEPIPATMTKFIESSCSVTQHPAVCVRSLSLHAASIQNNPVQLAKTALTTSLAKAESTKAFMLKLTNRNLRGLKANELVAIKTCLDKMGDTVARLSQSVREIDLMATARGDDLSWHGSNLKTWGSAALSNEHTCVDGFEGQALDGKIKASIQAQVLNVAQLTSNAVTLVQRFAVVHASPYLSGAGDY</sequence>
<dbReference type="SUPFAM" id="SSF101148">
    <property type="entry name" value="Plant invertase/pectin methylesterase inhibitor"/>
    <property type="match status" value="1"/>
</dbReference>
<feature type="domain" description="Pectinesterase inhibitor" evidence="3">
    <location>
        <begin position="27"/>
        <end position="188"/>
    </location>
</feature>